<comment type="caution">
    <text evidence="6">The sequence shown here is derived from an EMBL/GenBank/DDBJ whole genome shotgun (WGS) entry which is preliminary data.</text>
</comment>
<feature type="compositionally biased region" description="Polar residues" evidence="4">
    <location>
        <begin position="34"/>
        <end position="43"/>
    </location>
</feature>
<sequence>MKKNQPTENTRLVLTWEKEIIASLPTLQNHIEQKTTQTQIRNTKSVDKYDEYSEEYDDDDYDHSREEYDDDDEYHSCDDFPSLPQAQEKSLSGKAEINTSFLKPYKNIIQSEKSLIENNSLSSQQQNILAKFLNIKDLSPKIKRGLKIFVIILNLIHLKKYPVYGYWECVNGHSWMEQCSPLQQKKVLNIKSSNDLDDLRNSFEKPCQSCKKKTNILSFRIYAEIPSEDSKAKPTVEIICHLQWNIYYRVFGKWECRNCKKFWESAYTWISLCKFIEKVLGRDLSKDDYKMQECKRCKQGNNDKSIITFYEPLQLGESSEHRRDLCAKCQSGDLCTTTGTYLGDRDLKKTNIY</sequence>
<evidence type="ECO:0000259" key="5">
    <source>
        <dbReference type="SMART" id="SM01328"/>
    </source>
</evidence>
<dbReference type="EMBL" id="WTPW01000612">
    <property type="protein sequence ID" value="KAF0494961.1"/>
    <property type="molecule type" value="Genomic_DNA"/>
</dbReference>
<protein>
    <submittedName>
        <fullName evidence="6">Apoptotic chromatin condensation inducer in the nucleus</fullName>
    </submittedName>
</protein>
<accession>A0A8H4AH63</accession>
<proteinExistence type="predicted"/>
<evidence type="ECO:0000313" key="6">
    <source>
        <dbReference type="EMBL" id="KAF0494961.1"/>
    </source>
</evidence>
<gene>
    <name evidence="6" type="ORF">F8M41_021228</name>
</gene>
<keyword evidence="1" id="KW-0479">Metal-binding</keyword>
<feature type="region of interest" description="Disordered" evidence="4">
    <location>
        <begin position="34"/>
        <end position="79"/>
    </location>
</feature>
<name>A0A8H4AH63_GIGMA</name>
<evidence type="ECO:0000256" key="4">
    <source>
        <dbReference type="SAM" id="MobiDB-lite"/>
    </source>
</evidence>
<dbReference type="GO" id="GO:0008270">
    <property type="term" value="F:zinc ion binding"/>
    <property type="evidence" value="ECO:0007669"/>
    <property type="project" value="UniProtKB-KW"/>
</dbReference>
<evidence type="ECO:0000256" key="1">
    <source>
        <dbReference type="ARBA" id="ARBA00022723"/>
    </source>
</evidence>
<dbReference type="SMART" id="SM01328">
    <property type="entry name" value="zf-3CxxC"/>
    <property type="match status" value="1"/>
</dbReference>
<dbReference type="Proteomes" id="UP000439903">
    <property type="component" value="Unassembled WGS sequence"/>
</dbReference>
<reference evidence="6 7" key="1">
    <citation type="journal article" date="2019" name="Environ. Microbiol.">
        <title>At the nexus of three kingdoms: the genome of the mycorrhizal fungus Gigaspora margarita provides insights into plant, endobacterial and fungal interactions.</title>
        <authorList>
            <person name="Venice F."/>
            <person name="Ghignone S."/>
            <person name="Salvioli di Fossalunga A."/>
            <person name="Amselem J."/>
            <person name="Novero M."/>
            <person name="Xianan X."/>
            <person name="Sedzielewska Toro K."/>
            <person name="Morin E."/>
            <person name="Lipzen A."/>
            <person name="Grigoriev I.V."/>
            <person name="Henrissat B."/>
            <person name="Martin F.M."/>
            <person name="Bonfante P."/>
        </authorList>
    </citation>
    <scope>NUCLEOTIDE SEQUENCE [LARGE SCALE GENOMIC DNA]</scope>
    <source>
        <strain evidence="6 7">BEG34</strain>
    </source>
</reference>
<feature type="domain" description="3CxxC-type" evidence="5">
    <location>
        <begin position="249"/>
        <end position="332"/>
    </location>
</feature>
<keyword evidence="3" id="KW-0862">Zinc</keyword>
<dbReference type="InterPro" id="IPR027377">
    <property type="entry name" value="ZAR1/RTP1-5-like_Znf-3CxxC"/>
</dbReference>
<evidence type="ECO:0000256" key="3">
    <source>
        <dbReference type="ARBA" id="ARBA00022833"/>
    </source>
</evidence>
<keyword evidence="7" id="KW-1185">Reference proteome</keyword>
<evidence type="ECO:0000313" key="7">
    <source>
        <dbReference type="Proteomes" id="UP000439903"/>
    </source>
</evidence>
<keyword evidence="2" id="KW-0863">Zinc-finger</keyword>
<evidence type="ECO:0000256" key="2">
    <source>
        <dbReference type="ARBA" id="ARBA00022771"/>
    </source>
</evidence>
<dbReference type="OrthoDB" id="10038672at2759"/>
<dbReference type="AlphaFoldDB" id="A0A8H4AH63"/>
<feature type="compositionally biased region" description="Acidic residues" evidence="4">
    <location>
        <begin position="52"/>
        <end position="73"/>
    </location>
</feature>
<organism evidence="6 7">
    <name type="scientific">Gigaspora margarita</name>
    <dbReference type="NCBI Taxonomy" id="4874"/>
    <lineage>
        <taxon>Eukaryota</taxon>
        <taxon>Fungi</taxon>
        <taxon>Fungi incertae sedis</taxon>
        <taxon>Mucoromycota</taxon>
        <taxon>Glomeromycotina</taxon>
        <taxon>Glomeromycetes</taxon>
        <taxon>Diversisporales</taxon>
        <taxon>Gigasporaceae</taxon>
        <taxon>Gigaspora</taxon>
    </lineage>
</organism>